<protein>
    <recommendedName>
        <fullName evidence="3">HEPN domain-containing protein</fullName>
    </recommendedName>
</protein>
<evidence type="ECO:0008006" key="3">
    <source>
        <dbReference type="Google" id="ProtNLM"/>
    </source>
</evidence>
<dbReference type="Proteomes" id="UP000264036">
    <property type="component" value="Unassembled WGS sequence"/>
</dbReference>
<accession>A0A356LCC6</accession>
<dbReference type="AlphaFoldDB" id="A0A356LCC6"/>
<dbReference type="EMBL" id="DOEK01000004">
    <property type="protein sequence ID" value="HBP28211.1"/>
    <property type="molecule type" value="Genomic_DNA"/>
</dbReference>
<evidence type="ECO:0000313" key="1">
    <source>
        <dbReference type="EMBL" id="HBP28211.1"/>
    </source>
</evidence>
<reference evidence="1 2" key="1">
    <citation type="journal article" date="2018" name="Nat. Biotechnol.">
        <title>A standardized bacterial taxonomy based on genome phylogeny substantially revises the tree of life.</title>
        <authorList>
            <person name="Parks D.H."/>
            <person name="Chuvochina M."/>
            <person name="Waite D.W."/>
            <person name="Rinke C."/>
            <person name="Skarshewski A."/>
            <person name="Chaumeil P.A."/>
            <person name="Hugenholtz P."/>
        </authorList>
    </citation>
    <scope>NUCLEOTIDE SEQUENCE [LARGE SCALE GENOMIC DNA]</scope>
    <source>
        <strain evidence="1">UBA10707</strain>
    </source>
</reference>
<organism evidence="1 2">
    <name type="scientific">Advenella kashmirensis</name>
    <dbReference type="NCBI Taxonomy" id="310575"/>
    <lineage>
        <taxon>Bacteria</taxon>
        <taxon>Pseudomonadati</taxon>
        <taxon>Pseudomonadota</taxon>
        <taxon>Betaproteobacteria</taxon>
        <taxon>Burkholderiales</taxon>
        <taxon>Alcaligenaceae</taxon>
    </lineage>
</organism>
<proteinExistence type="predicted"/>
<comment type="caution">
    <text evidence="1">The sequence shown here is derived from an EMBL/GenBank/DDBJ whole genome shotgun (WGS) entry which is preliminary data.</text>
</comment>
<gene>
    <name evidence="1" type="ORF">DD666_02200</name>
</gene>
<evidence type="ECO:0000313" key="2">
    <source>
        <dbReference type="Proteomes" id="UP000264036"/>
    </source>
</evidence>
<name>A0A356LCC6_9BURK</name>
<sequence>MLSPFNKLTGPGKVLKAEPPDRREFEGLKRSGHARLRDAQNTSLSIESRFDLAYNAAHSLCLAALRWHGYRPEHRYIVFQLLPHTLGLGPEVWRVLDKCHGIRNLGEYEGDLNIDDRIVTDLIVSAHAVAEKVDGLAAIE</sequence>